<dbReference type="EC" id="3.1.1.-" evidence="4"/>
<evidence type="ECO:0000259" key="5">
    <source>
        <dbReference type="Pfam" id="PF00135"/>
    </source>
</evidence>
<dbReference type="Gene3D" id="3.40.50.1820">
    <property type="entry name" value="alpha/beta hydrolase"/>
    <property type="match status" value="1"/>
</dbReference>
<dbReference type="InterPro" id="IPR029058">
    <property type="entry name" value="AB_hydrolase_fold"/>
</dbReference>
<accession>A0A1S3IC06</accession>
<dbReference type="PROSITE" id="PS00122">
    <property type="entry name" value="CARBOXYLESTERASE_B_1"/>
    <property type="match status" value="1"/>
</dbReference>
<protein>
    <recommendedName>
        <fullName evidence="4">Carboxylic ester hydrolase</fullName>
        <ecNumber evidence="4">3.1.1.-</ecNumber>
    </recommendedName>
</protein>
<dbReference type="InterPro" id="IPR019826">
    <property type="entry name" value="Carboxylesterase_B_AS"/>
</dbReference>
<evidence type="ECO:0000256" key="4">
    <source>
        <dbReference type="RuleBase" id="RU361235"/>
    </source>
</evidence>
<dbReference type="Proteomes" id="UP000085678">
    <property type="component" value="Unplaced"/>
</dbReference>
<dbReference type="InParanoid" id="A0A1S3IC06"/>
<proteinExistence type="inferred from homology"/>
<dbReference type="SUPFAM" id="SSF53474">
    <property type="entry name" value="alpha/beta-Hydrolases"/>
    <property type="match status" value="1"/>
</dbReference>
<dbReference type="OrthoDB" id="408631at2759"/>
<gene>
    <name evidence="7" type="primary">LOC106162900</name>
</gene>
<feature type="chain" id="PRO_5010005116" description="Carboxylic ester hydrolase" evidence="4">
    <location>
        <begin position="27"/>
        <end position="414"/>
    </location>
</feature>
<organism evidence="6 7">
    <name type="scientific">Lingula anatina</name>
    <name type="common">Brachiopod</name>
    <name type="synonym">Lingula unguis</name>
    <dbReference type="NCBI Taxonomy" id="7574"/>
    <lineage>
        <taxon>Eukaryota</taxon>
        <taxon>Metazoa</taxon>
        <taxon>Spiralia</taxon>
        <taxon>Lophotrochozoa</taxon>
        <taxon>Brachiopoda</taxon>
        <taxon>Linguliformea</taxon>
        <taxon>Lingulata</taxon>
        <taxon>Lingulida</taxon>
        <taxon>Linguloidea</taxon>
        <taxon>Lingulidae</taxon>
        <taxon>Lingula</taxon>
    </lineage>
</organism>
<dbReference type="RefSeq" id="XP_013395790.1">
    <property type="nucleotide sequence ID" value="XM_013540336.1"/>
</dbReference>
<keyword evidence="2 4" id="KW-0732">Signal</keyword>
<reference evidence="7" key="1">
    <citation type="submission" date="2025-08" db="UniProtKB">
        <authorList>
            <consortium name="RefSeq"/>
        </authorList>
    </citation>
    <scope>IDENTIFICATION</scope>
    <source>
        <tissue evidence="7">Gonads</tissue>
    </source>
</reference>
<evidence type="ECO:0000256" key="2">
    <source>
        <dbReference type="ARBA" id="ARBA00022729"/>
    </source>
</evidence>
<evidence type="ECO:0000256" key="1">
    <source>
        <dbReference type="ARBA" id="ARBA00005964"/>
    </source>
</evidence>
<dbReference type="GeneID" id="106162900"/>
<dbReference type="Pfam" id="PF00135">
    <property type="entry name" value="COesterase"/>
    <property type="match status" value="1"/>
</dbReference>
<dbReference type="AlphaFoldDB" id="A0A1S3IC06"/>
<comment type="similarity">
    <text evidence="1 4">Belongs to the type-B carboxylesterase/lipase family.</text>
</comment>
<feature type="domain" description="Carboxylesterase type B" evidence="5">
    <location>
        <begin position="28"/>
        <end position="406"/>
    </location>
</feature>
<sequence length="414" mass="45025">MKGRHVTSFTLTLCILTTFLYRQVSSQGLVNTTNGTLSGIREMVGEKPVHLFLGIPYAKPPVGELRFKNPLPALNWTGVRNATEFGDTCMSASPVSPKMSEDCLTLNIYVPGDVIDSGHSNVTKAVMVWIHGGAYRSGASSEYDFRNFAVEDDVIVVTVNYRVGPFGFLSTGDVNAPGNAGLWDQIEGLKWVRDNIASFGGDPNRITIFGESAGASSVSQLAMTTATKGLFHRVISQSGAALSPWAWVHDAIDVAMTIGNLLGCNATTTDTAKLVRCLQNQDSVVLINASSQITAGRTYFGFSPVVDGDLFPRSVTELLKDTDSDVLRHFRSVDYLIGFTDSDGGVFLFKLPFNYTSGIPGDKLRDTLIPQLALQVSALHKDEIEAKMKDIYYDPSADKEATARHYCAIMVQRI</sequence>
<dbReference type="PANTHER" id="PTHR43903">
    <property type="entry name" value="NEUROLIGIN"/>
    <property type="match status" value="1"/>
</dbReference>
<dbReference type="PROSITE" id="PS00941">
    <property type="entry name" value="CARBOXYLESTERASE_B_2"/>
    <property type="match status" value="1"/>
</dbReference>
<feature type="signal peptide" evidence="4">
    <location>
        <begin position="1"/>
        <end position="26"/>
    </location>
</feature>
<dbReference type="InterPro" id="IPR002018">
    <property type="entry name" value="CarbesteraseB"/>
</dbReference>
<keyword evidence="6" id="KW-1185">Reference proteome</keyword>
<dbReference type="FunCoup" id="A0A1S3IC06">
    <property type="interactions" value="64"/>
</dbReference>
<dbReference type="InterPro" id="IPR019819">
    <property type="entry name" value="Carboxylesterase_B_CS"/>
</dbReference>
<evidence type="ECO:0000256" key="3">
    <source>
        <dbReference type="ARBA" id="ARBA00022801"/>
    </source>
</evidence>
<keyword evidence="3 4" id="KW-0378">Hydrolase</keyword>
<dbReference type="InterPro" id="IPR051093">
    <property type="entry name" value="Neuroligin/BSAL"/>
</dbReference>
<dbReference type="KEGG" id="lak:106162900"/>
<dbReference type="GO" id="GO:0016787">
    <property type="term" value="F:hydrolase activity"/>
    <property type="evidence" value="ECO:0007669"/>
    <property type="project" value="UniProtKB-KW"/>
</dbReference>
<evidence type="ECO:0000313" key="7">
    <source>
        <dbReference type="RefSeq" id="XP_013395790.1"/>
    </source>
</evidence>
<name>A0A1S3IC06_LINAN</name>
<evidence type="ECO:0000313" key="6">
    <source>
        <dbReference type="Proteomes" id="UP000085678"/>
    </source>
</evidence>